<keyword evidence="5" id="KW-1185">Reference proteome</keyword>
<keyword evidence="2" id="KW-0106">Calcium</keyword>
<dbReference type="Gene3D" id="2.60.40.150">
    <property type="entry name" value="C2 domain"/>
    <property type="match status" value="1"/>
</dbReference>
<organism evidence="4 5">
    <name type="scientific">Peronospora destructor</name>
    <dbReference type="NCBI Taxonomy" id="86335"/>
    <lineage>
        <taxon>Eukaryota</taxon>
        <taxon>Sar</taxon>
        <taxon>Stramenopiles</taxon>
        <taxon>Oomycota</taxon>
        <taxon>Peronosporomycetes</taxon>
        <taxon>Peronosporales</taxon>
        <taxon>Peronosporaceae</taxon>
        <taxon>Peronospora</taxon>
    </lineage>
</organism>
<gene>
    <name evidence="4" type="ORF">PDE001_LOCUS3284</name>
</gene>
<sequence length="283" mass="32083">MPFLHVTLHSATDLPSSDSCFVGGKSDPYVIFKLNGITHRNLCIKNELNPVWDPPEHYVFPLTDASNSVLTVEVFDMDTMNPDDLLGILKVAVAKFADEMEVSTLKNYPLSLESEFAGQKRNSTLLLEICLKQVDDQRVYMWENESWSIGSGWKPANSSERRQWSSYDDSATSTMFVKVAPCAPANMTDAGWQYCSNRGDEQGWSYAKTFAGPWTPTKPAFSFVRRRLWANTFKREIDSRLAWFECIEVPSKIRLHPVNTFVIHTILTGALIKMLFCCSKQSV</sequence>
<dbReference type="SMART" id="SM00239">
    <property type="entry name" value="C2"/>
    <property type="match status" value="1"/>
</dbReference>
<dbReference type="PROSITE" id="PS50004">
    <property type="entry name" value="C2"/>
    <property type="match status" value="1"/>
</dbReference>
<dbReference type="PANTHER" id="PTHR45911:SF7">
    <property type="entry name" value="C2 DOMAIN-CONTAINING PROTEIN"/>
    <property type="match status" value="1"/>
</dbReference>
<dbReference type="InterPro" id="IPR035892">
    <property type="entry name" value="C2_domain_sf"/>
</dbReference>
<keyword evidence="1" id="KW-0479">Metal-binding</keyword>
<reference evidence="4" key="1">
    <citation type="submission" date="2022-12" db="EMBL/GenBank/DDBJ databases">
        <authorList>
            <person name="Webb A."/>
        </authorList>
    </citation>
    <scope>NUCLEOTIDE SEQUENCE</scope>
    <source>
        <strain evidence="4">Pd1</strain>
    </source>
</reference>
<protein>
    <recommendedName>
        <fullName evidence="3">C2 domain-containing protein</fullName>
    </recommendedName>
</protein>
<evidence type="ECO:0000256" key="1">
    <source>
        <dbReference type="ARBA" id="ARBA00022723"/>
    </source>
</evidence>
<feature type="domain" description="C2" evidence="3">
    <location>
        <begin position="1"/>
        <end position="106"/>
    </location>
</feature>
<dbReference type="SUPFAM" id="SSF49562">
    <property type="entry name" value="C2 domain (Calcium/lipid-binding domain, CaLB)"/>
    <property type="match status" value="1"/>
</dbReference>
<proteinExistence type="predicted"/>
<accession>A0AAV0TTS9</accession>
<evidence type="ECO:0000313" key="4">
    <source>
        <dbReference type="EMBL" id="CAI5725147.1"/>
    </source>
</evidence>
<dbReference type="AlphaFoldDB" id="A0AAV0TTS9"/>
<dbReference type="InterPro" id="IPR000008">
    <property type="entry name" value="C2_dom"/>
</dbReference>
<comment type="caution">
    <text evidence="4">The sequence shown here is derived from an EMBL/GenBank/DDBJ whole genome shotgun (WGS) entry which is preliminary data.</text>
</comment>
<dbReference type="GO" id="GO:0046872">
    <property type="term" value="F:metal ion binding"/>
    <property type="evidence" value="ECO:0007669"/>
    <property type="project" value="UniProtKB-KW"/>
</dbReference>
<dbReference type="EMBL" id="CANTFM010000560">
    <property type="protein sequence ID" value="CAI5725147.1"/>
    <property type="molecule type" value="Genomic_DNA"/>
</dbReference>
<dbReference type="PANTHER" id="PTHR45911">
    <property type="entry name" value="C2 DOMAIN-CONTAINING PROTEIN"/>
    <property type="match status" value="1"/>
</dbReference>
<dbReference type="Pfam" id="PF00168">
    <property type="entry name" value="C2"/>
    <property type="match status" value="1"/>
</dbReference>
<evidence type="ECO:0000256" key="2">
    <source>
        <dbReference type="ARBA" id="ARBA00022837"/>
    </source>
</evidence>
<evidence type="ECO:0000259" key="3">
    <source>
        <dbReference type="PROSITE" id="PS50004"/>
    </source>
</evidence>
<name>A0AAV0TTS9_9STRA</name>
<evidence type="ECO:0000313" key="5">
    <source>
        <dbReference type="Proteomes" id="UP001162029"/>
    </source>
</evidence>
<dbReference type="Proteomes" id="UP001162029">
    <property type="component" value="Unassembled WGS sequence"/>
</dbReference>